<keyword evidence="3" id="KW-0963">Cytoplasm</keyword>
<dbReference type="Pfam" id="PF22544">
    <property type="entry name" value="HYDIN_VesB_CFA65-like_Ig"/>
    <property type="match status" value="5"/>
</dbReference>
<name>A0ABV6YMH5_UNCEI</name>
<feature type="domain" description="HYDIN/VesB/CFA65-like Ig-like" evidence="6">
    <location>
        <begin position="319"/>
        <end position="395"/>
    </location>
</feature>
<dbReference type="PANTHER" id="PTHR46127">
    <property type="entry name" value="CILIA- AND FLAGELLA-ASSOCIATED PROTEIN 65"/>
    <property type="match status" value="1"/>
</dbReference>
<comment type="subcellular location">
    <subcellularLocation>
        <location evidence="1">Cell projection</location>
        <location evidence="1">Cilium</location>
    </subcellularLocation>
    <subcellularLocation>
        <location evidence="2">Cytoplasm</location>
    </subcellularLocation>
</comment>
<evidence type="ECO:0000256" key="2">
    <source>
        <dbReference type="ARBA" id="ARBA00004496"/>
    </source>
</evidence>
<evidence type="ECO:0000256" key="3">
    <source>
        <dbReference type="ARBA" id="ARBA00022490"/>
    </source>
</evidence>
<evidence type="ECO:0000256" key="4">
    <source>
        <dbReference type="ARBA" id="ARBA00023069"/>
    </source>
</evidence>
<feature type="domain" description="HYDIN/VesB/CFA65-like Ig-like" evidence="6">
    <location>
        <begin position="416"/>
        <end position="492"/>
    </location>
</feature>
<dbReference type="InterPro" id="IPR013783">
    <property type="entry name" value="Ig-like_fold"/>
</dbReference>
<dbReference type="Proteomes" id="UP001593833">
    <property type="component" value="Unassembled WGS sequence"/>
</dbReference>
<evidence type="ECO:0000259" key="6">
    <source>
        <dbReference type="Pfam" id="PF22544"/>
    </source>
</evidence>
<feature type="non-terminal residue" evidence="7">
    <location>
        <position position="1"/>
    </location>
</feature>
<feature type="non-terminal residue" evidence="7">
    <location>
        <position position="704"/>
    </location>
</feature>
<dbReference type="PANTHER" id="PTHR46127:SF1">
    <property type="entry name" value="CILIA- AND FLAGELLA-ASSOCIATED PROTEIN 65"/>
    <property type="match status" value="1"/>
</dbReference>
<reference evidence="7 8" key="1">
    <citation type="submission" date="2024-09" db="EMBL/GenBank/DDBJ databases">
        <authorList>
            <person name="D'Angelo T."/>
        </authorList>
    </citation>
    <scope>NUCLEOTIDE SEQUENCE [LARGE SCALE GENOMIC DNA]</scope>
    <source>
        <strain evidence="7">SAG AM-320-E07</strain>
    </source>
</reference>
<keyword evidence="8" id="KW-1185">Reference proteome</keyword>
<accession>A0ABV6YMH5</accession>
<sequence>EKQASIDLPAGIPTFTEEALDGSRSMPADETFEGSFPGSYWFSFDTNSSCGSDFWDDDDCCYYAGSWGGWCADDGDMTDCDHYDCSMEAKSYVEGYYYGTTGNGRNKIRYKLRNYVEQGYDYSYILIRGYTCNPGHDLIGTPYAQYQYNFTEDFDWTSWLTTLGSAFDPCLYIRVIFGFHTDSSVQTEEGGCLDNIDFHASSDTDIWPISGGFPSPTVSCSVSPTSLSFNVGTIGQSQSRTFTISHSGNGGTLSGSISESCSEFSVSPSSYSLECGESQTISVTYTPQNCGNDTCTLSTSSPCSNVSCSATGPSTPACSVSPTNLSFNVGTIGQSQSRTFTITNTGCGTLAGSVSESCSEFSVSPSSYSLGPNQSSTITVTYTPQNCGNDTCTLSTSSPCSNISCSATGPSTPVCSVSPTSLSFNVGTIGQSQSRTFTITNTACGTLTGSVSESCSEFSVSPSSYSLGPNQSSTITVTYTPQNCGNDNCTVTTSSPCSNVSCSATGPSTPACSVSPTSLAFDVGTIGQSQSRTFTITNTACGTLTGSVSESCSDFSVSPSSYSLGPNQSSTITVTYTPQNCGNDNCTVNTSSPCSNVSCSATGPNTPACSVSPTSLSFNVGTIGQSQSRTFVVTNTTCGTLTGSISESCPEFSVSPGSYSLGPNLSATITVTYTPQNYGNDTCTLDLSSPCGNVSCDATGPDGG</sequence>
<proteinExistence type="predicted"/>
<evidence type="ECO:0000256" key="1">
    <source>
        <dbReference type="ARBA" id="ARBA00004138"/>
    </source>
</evidence>
<dbReference type="NCBIfam" id="NF012200">
    <property type="entry name" value="choice_anch_D"/>
    <property type="match status" value="5"/>
</dbReference>
<organism evidence="7 8">
    <name type="scientific">Eiseniibacteriota bacterium</name>
    <dbReference type="NCBI Taxonomy" id="2212470"/>
    <lineage>
        <taxon>Bacteria</taxon>
        <taxon>Candidatus Eiseniibacteriota</taxon>
    </lineage>
</organism>
<dbReference type="Gene3D" id="2.60.40.10">
    <property type="entry name" value="Immunoglobulins"/>
    <property type="match status" value="5"/>
</dbReference>
<comment type="caution">
    <text evidence="7">The sequence shown here is derived from an EMBL/GenBank/DDBJ whole genome shotgun (WGS) entry which is preliminary data.</text>
</comment>
<gene>
    <name evidence="7" type="ORF">ACFL6M_08020</name>
</gene>
<dbReference type="InterPro" id="IPR053879">
    <property type="entry name" value="HYDIN_VesB_CFA65-like_Ig"/>
</dbReference>
<keyword evidence="5" id="KW-0966">Cell projection</keyword>
<feature type="domain" description="HYDIN/VesB/CFA65-like Ig-like" evidence="6">
    <location>
        <begin position="515"/>
        <end position="584"/>
    </location>
</feature>
<keyword evidence="4" id="KW-0969">Cilium</keyword>
<dbReference type="InterPro" id="IPR052614">
    <property type="entry name" value="CFAP65"/>
</dbReference>
<feature type="domain" description="HYDIN/VesB/CFA65-like Ig-like" evidence="6">
    <location>
        <begin position="223"/>
        <end position="298"/>
    </location>
</feature>
<protein>
    <submittedName>
        <fullName evidence="7">Choice-of-anchor D domain-containing protein</fullName>
    </submittedName>
</protein>
<evidence type="ECO:0000313" key="8">
    <source>
        <dbReference type="Proteomes" id="UP001593833"/>
    </source>
</evidence>
<evidence type="ECO:0000313" key="7">
    <source>
        <dbReference type="EMBL" id="MFC1573525.1"/>
    </source>
</evidence>
<feature type="domain" description="HYDIN/VesB/CFA65-like Ig-like" evidence="6">
    <location>
        <begin position="610"/>
        <end position="682"/>
    </location>
</feature>
<evidence type="ECO:0000256" key="5">
    <source>
        <dbReference type="ARBA" id="ARBA00023273"/>
    </source>
</evidence>
<dbReference type="EMBL" id="JBHPKH010000200">
    <property type="protein sequence ID" value="MFC1573525.1"/>
    <property type="molecule type" value="Genomic_DNA"/>
</dbReference>